<keyword evidence="13" id="KW-1185">Reference proteome</keyword>
<evidence type="ECO:0000313" key="13">
    <source>
        <dbReference type="Proteomes" id="UP001501844"/>
    </source>
</evidence>
<dbReference type="InterPro" id="IPR003448">
    <property type="entry name" value="Mopterin_biosynth_MoaE"/>
</dbReference>
<proteinExistence type="inferred from homology"/>
<evidence type="ECO:0000256" key="4">
    <source>
        <dbReference type="ARBA" id="ARBA00013858"/>
    </source>
</evidence>
<comment type="catalytic activity">
    <reaction evidence="11">
        <text>2 [molybdopterin-synthase sulfur-carrier protein]-C-terminal-Gly-aminoethanethioate + cyclic pyranopterin phosphate + H2O = molybdopterin + 2 [molybdopterin-synthase sulfur-carrier protein]-C-terminal Gly-Gly + 2 H(+)</text>
        <dbReference type="Rhea" id="RHEA:26333"/>
        <dbReference type="Rhea" id="RHEA-COMP:12202"/>
        <dbReference type="Rhea" id="RHEA-COMP:19907"/>
        <dbReference type="ChEBI" id="CHEBI:15377"/>
        <dbReference type="ChEBI" id="CHEBI:15378"/>
        <dbReference type="ChEBI" id="CHEBI:58698"/>
        <dbReference type="ChEBI" id="CHEBI:59648"/>
        <dbReference type="ChEBI" id="CHEBI:90778"/>
        <dbReference type="ChEBI" id="CHEBI:232372"/>
        <dbReference type="EC" id="2.8.1.12"/>
    </reaction>
</comment>
<dbReference type="Proteomes" id="UP001501844">
    <property type="component" value="Unassembled WGS sequence"/>
</dbReference>
<dbReference type="SUPFAM" id="SSF54690">
    <property type="entry name" value="Molybdopterin synthase subunit MoaE"/>
    <property type="match status" value="1"/>
</dbReference>
<evidence type="ECO:0000256" key="3">
    <source>
        <dbReference type="ARBA" id="ARBA00011950"/>
    </source>
</evidence>
<evidence type="ECO:0000256" key="9">
    <source>
        <dbReference type="ARBA" id="ARBA00030781"/>
    </source>
</evidence>
<name>A0ABP8F5I5_9BACT</name>
<organism evidence="12 13">
    <name type="scientific">Nibribacter koreensis</name>
    <dbReference type="NCBI Taxonomy" id="1084519"/>
    <lineage>
        <taxon>Bacteria</taxon>
        <taxon>Pseudomonadati</taxon>
        <taxon>Bacteroidota</taxon>
        <taxon>Cytophagia</taxon>
        <taxon>Cytophagales</taxon>
        <taxon>Hymenobacteraceae</taxon>
        <taxon>Nibribacter</taxon>
    </lineage>
</organism>
<dbReference type="Gene3D" id="3.90.1170.40">
    <property type="entry name" value="Molybdopterin biosynthesis MoaE subunit"/>
    <property type="match status" value="1"/>
</dbReference>
<evidence type="ECO:0000256" key="8">
    <source>
        <dbReference type="ARBA" id="ARBA00030407"/>
    </source>
</evidence>
<comment type="subunit">
    <text evidence="6">Heterotetramer of 2 MoaD subunits and 2 MoaE subunits. Also stable as homodimer. The enzyme changes between these two forms during catalysis.</text>
</comment>
<comment type="similarity">
    <text evidence="2">Belongs to the MoaE family.</text>
</comment>
<sequence>MNTMLIKIVDHVDLQEAYQYLQDPSAGGIDLFVGTVRNYAQGKDVVKLVFEAYAPMALKEMEKLAQAAQQQWPITKLVMLHAVGEKLIGEPVVIIGVASAHRDAAFTACRFLIDELKKTVPIWKKEYYQDNSVWVNAHP</sequence>
<comment type="pathway">
    <text evidence="1">Cofactor biosynthesis; molybdopterin biosynthesis.</text>
</comment>
<evidence type="ECO:0000256" key="2">
    <source>
        <dbReference type="ARBA" id="ARBA00005426"/>
    </source>
</evidence>
<dbReference type="EC" id="2.8.1.12" evidence="3"/>
<evidence type="ECO:0000256" key="7">
    <source>
        <dbReference type="ARBA" id="ARBA00029745"/>
    </source>
</evidence>
<evidence type="ECO:0000256" key="11">
    <source>
        <dbReference type="ARBA" id="ARBA00049878"/>
    </source>
</evidence>
<evidence type="ECO:0000256" key="10">
    <source>
        <dbReference type="ARBA" id="ARBA00032474"/>
    </source>
</evidence>
<dbReference type="EMBL" id="BAABGX010000001">
    <property type="protein sequence ID" value="GAA4295549.1"/>
    <property type="molecule type" value="Genomic_DNA"/>
</dbReference>
<evidence type="ECO:0000256" key="1">
    <source>
        <dbReference type="ARBA" id="ARBA00005046"/>
    </source>
</evidence>
<reference evidence="13" key="1">
    <citation type="journal article" date="2019" name="Int. J. Syst. Evol. Microbiol.">
        <title>The Global Catalogue of Microorganisms (GCM) 10K type strain sequencing project: providing services to taxonomists for standard genome sequencing and annotation.</title>
        <authorList>
            <consortium name="The Broad Institute Genomics Platform"/>
            <consortium name="The Broad Institute Genome Sequencing Center for Infectious Disease"/>
            <person name="Wu L."/>
            <person name="Ma J."/>
        </authorList>
    </citation>
    <scope>NUCLEOTIDE SEQUENCE [LARGE SCALE GENOMIC DNA]</scope>
    <source>
        <strain evidence="13">JCM 17917</strain>
    </source>
</reference>
<dbReference type="PANTHER" id="PTHR23404">
    <property type="entry name" value="MOLYBDOPTERIN SYNTHASE RELATED"/>
    <property type="match status" value="1"/>
</dbReference>
<dbReference type="InterPro" id="IPR036563">
    <property type="entry name" value="MoaE_sf"/>
</dbReference>
<protein>
    <recommendedName>
        <fullName evidence="4">Molybdopterin synthase catalytic subunit</fullName>
        <ecNumber evidence="3">2.8.1.12</ecNumber>
    </recommendedName>
    <alternativeName>
        <fullName evidence="9">MPT synthase subunit 2</fullName>
    </alternativeName>
    <alternativeName>
        <fullName evidence="7">Molybdenum cofactor biosynthesis protein E</fullName>
    </alternativeName>
    <alternativeName>
        <fullName evidence="8">Molybdopterin-converting factor large subunit</fullName>
    </alternativeName>
    <alternativeName>
        <fullName evidence="10">Molybdopterin-converting factor subunit 2</fullName>
    </alternativeName>
</protein>
<comment type="caution">
    <text evidence="12">The sequence shown here is derived from an EMBL/GenBank/DDBJ whole genome shotgun (WGS) entry which is preliminary data.</text>
</comment>
<evidence type="ECO:0000256" key="6">
    <source>
        <dbReference type="ARBA" id="ARBA00026066"/>
    </source>
</evidence>
<dbReference type="CDD" id="cd00756">
    <property type="entry name" value="MoaE"/>
    <property type="match status" value="1"/>
</dbReference>
<gene>
    <name evidence="12" type="ORF">GCM10023183_01540</name>
</gene>
<evidence type="ECO:0000256" key="5">
    <source>
        <dbReference type="ARBA" id="ARBA00023150"/>
    </source>
</evidence>
<accession>A0ABP8F5I5</accession>
<evidence type="ECO:0000313" key="12">
    <source>
        <dbReference type="EMBL" id="GAA4295549.1"/>
    </source>
</evidence>
<keyword evidence="5" id="KW-0501">Molybdenum cofactor biosynthesis</keyword>
<dbReference type="Pfam" id="PF02391">
    <property type="entry name" value="MoaE"/>
    <property type="match status" value="1"/>
</dbReference>